<comment type="catalytic activity">
    <reaction evidence="1">
        <text>Hydrolysis of terminal non-reducing alpha-L-arabinofuranoside residues in alpha-L-arabinosides.</text>
        <dbReference type="EC" id="3.2.1.55"/>
    </reaction>
</comment>
<evidence type="ECO:0000313" key="10">
    <source>
        <dbReference type="EMBL" id="KAF2003377.1"/>
    </source>
</evidence>
<keyword evidence="5 8" id="KW-0732">Signal</keyword>
<gene>
    <name evidence="10" type="ORF">P154DRAFT_552693</name>
</gene>
<dbReference type="Gene3D" id="3.20.20.80">
    <property type="entry name" value="Glycosidases"/>
    <property type="match status" value="1"/>
</dbReference>
<evidence type="ECO:0000256" key="4">
    <source>
        <dbReference type="ARBA" id="ARBA00012670"/>
    </source>
</evidence>
<feature type="domain" description="Alpha-L-arabinofuranosidase C-terminal" evidence="9">
    <location>
        <begin position="411"/>
        <end position="568"/>
    </location>
</feature>
<dbReference type="PANTHER" id="PTHR31776">
    <property type="entry name" value="ALPHA-L-ARABINOFURANOSIDASE 1"/>
    <property type="match status" value="1"/>
</dbReference>
<evidence type="ECO:0000256" key="1">
    <source>
        <dbReference type="ARBA" id="ARBA00001462"/>
    </source>
</evidence>
<keyword evidence="6 10" id="KW-0378">Hydrolase</keyword>
<dbReference type="Pfam" id="PF06964">
    <property type="entry name" value="Alpha-L-AF_C"/>
    <property type="match status" value="1"/>
</dbReference>
<dbReference type="InterPro" id="IPR017853">
    <property type="entry name" value="GH"/>
</dbReference>
<evidence type="ECO:0000256" key="8">
    <source>
        <dbReference type="SAM" id="SignalP"/>
    </source>
</evidence>
<dbReference type="GO" id="GO:0046373">
    <property type="term" value="P:L-arabinose metabolic process"/>
    <property type="evidence" value="ECO:0007669"/>
    <property type="project" value="InterPro"/>
</dbReference>
<evidence type="ECO:0000313" key="11">
    <source>
        <dbReference type="Proteomes" id="UP000799779"/>
    </source>
</evidence>
<dbReference type="SMART" id="SM00813">
    <property type="entry name" value="Alpha-L-AF_C"/>
    <property type="match status" value="1"/>
</dbReference>
<dbReference type="GO" id="GO:0046556">
    <property type="term" value="F:alpha-L-arabinofuranosidase activity"/>
    <property type="evidence" value="ECO:0007669"/>
    <property type="project" value="UniProtKB-EC"/>
</dbReference>
<dbReference type="Pfam" id="PF22848">
    <property type="entry name" value="ASD1_dom"/>
    <property type="match status" value="1"/>
</dbReference>
<name>A0A6A5WPB5_9PLEO</name>
<dbReference type="InterPro" id="IPR055235">
    <property type="entry name" value="ASD1_cat"/>
</dbReference>
<dbReference type="SUPFAM" id="SSF51445">
    <property type="entry name" value="(Trans)glycosidases"/>
    <property type="match status" value="1"/>
</dbReference>
<dbReference type="InterPro" id="IPR013780">
    <property type="entry name" value="Glyco_hydro_b"/>
</dbReference>
<reference evidence="10" key="1">
    <citation type="journal article" date="2020" name="Stud. Mycol.">
        <title>101 Dothideomycetes genomes: a test case for predicting lifestyles and emergence of pathogens.</title>
        <authorList>
            <person name="Haridas S."/>
            <person name="Albert R."/>
            <person name="Binder M."/>
            <person name="Bloem J."/>
            <person name="Labutti K."/>
            <person name="Salamov A."/>
            <person name="Andreopoulos B."/>
            <person name="Baker S."/>
            <person name="Barry K."/>
            <person name="Bills G."/>
            <person name="Bluhm B."/>
            <person name="Cannon C."/>
            <person name="Castanera R."/>
            <person name="Culley D."/>
            <person name="Daum C."/>
            <person name="Ezra D."/>
            <person name="Gonzalez J."/>
            <person name="Henrissat B."/>
            <person name="Kuo A."/>
            <person name="Liang C."/>
            <person name="Lipzen A."/>
            <person name="Lutzoni F."/>
            <person name="Magnuson J."/>
            <person name="Mondo S."/>
            <person name="Nolan M."/>
            <person name="Ohm R."/>
            <person name="Pangilinan J."/>
            <person name="Park H.-J."/>
            <person name="Ramirez L."/>
            <person name="Alfaro M."/>
            <person name="Sun H."/>
            <person name="Tritt A."/>
            <person name="Yoshinaga Y."/>
            <person name="Zwiers L.-H."/>
            <person name="Turgeon B."/>
            <person name="Goodwin S."/>
            <person name="Spatafora J."/>
            <person name="Crous P."/>
            <person name="Grigoriev I."/>
        </authorList>
    </citation>
    <scope>NUCLEOTIDE SEQUENCE</scope>
    <source>
        <strain evidence="10">CBS 123094</strain>
    </source>
</reference>
<dbReference type="OrthoDB" id="406864at2759"/>
<evidence type="ECO:0000259" key="9">
    <source>
        <dbReference type="SMART" id="SM00813"/>
    </source>
</evidence>
<keyword evidence="7" id="KW-0325">Glycoprotein</keyword>
<dbReference type="InterPro" id="IPR010720">
    <property type="entry name" value="Alpha-L-AF_C"/>
</dbReference>
<sequence>MNTLLLVFATLSCVSALDINVANTRGNATSRYQYGIMFEDINHSGDGGIYAGLIRNRAFQGSSVRPPTISPWTSLGVAALSLKNLPLPLSSALPTSLNVASSNGTIGISNPGYWGIDASKDKYAGSFWVKGDYTGIFEVQLWNYLSNTTVGSAQVESNATNTEWKEHAFELVPDNAPGNVNNTFALTLEDYAEISCKKVNGSLDLHLISLFPPTYNDRPNGMRIDLMEILKDLRSSFLRFPGLIEYLHWCDDLDMEPALAVWAGFYLSGPVLTPEALQPYINDALAELEFITGPVSSPQGALRASLGYPNPWAIRYVEVGNEDNLGGGGSSYETYRFQLFKDAINKKYPEIAVFASTSDYDFLEQAQYTRPDYFVGQFGFFDDWTPGFRTMIGTLQGGGADWKAARLAFPYWIGTAAEAVFLIGAERNADKIWGAAYWAPDLISFSADISVDVLSTSYHAIQLLSTHRISTTLPIASPAFGPAYYVAGYSNETGSYLLKTAVYNSTEPVSMSVMFEGVGEGAEGTLTVLTASGVTAYNNVGVDVVRKGVVDVVAGSEGLFVFELPDLSVSVLEIKA</sequence>
<evidence type="ECO:0000256" key="6">
    <source>
        <dbReference type="ARBA" id="ARBA00022801"/>
    </source>
</evidence>
<dbReference type="UniPathway" id="UPA00667"/>
<feature type="signal peptide" evidence="8">
    <location>
        <begin position="1"/>
        <end position="16"/>
    </location>
</feature>
<dbReference type="InterPro" id="IPR051563">
    <property type="entry name" value="Glycosyl_Hydrolase_51"/>
</dbReference>
<comment type="similarity">
    <text evidence="3">Belongs to the glycosyl hydrolase 51 family.</text>
</comment>
<dbReference type="PANTHER" id="PTHR31776:SF0">
    <property type="entry name" value="ALPHA-L-ARABINOFURANOSIDASE 1"/>
    <property type="match status" value="1"/>
</dbReference>
<dbReference type="Proteomes" id="UP000799779">
    <property type="component" value="Unassembled WGS sequence"/>
</dbReference>
<comment type="pathway">
    <text evidence="2">Glycan metabolism; L-arabinan degradation.</text>
</comment>
<evidence type="ECO:0000256" key="7">
    <source>
        <dbReference type="ARBA" id="ARBA00023180"/>
    </source>
</evidence>
<keyword evidence="11" id="KW-1185">Reference proteome</keyword>
<proteinExistence type="inferred from homology"/>
<dbReference type="EMBL" id="ML977573">
    <property type="protein sequence ID" value="KAF2003377.1"/>
    <property type="molecule type" value="Genomic_DNA"/>
</dbReference>
<dbReference type="EC" id="3.2.1.55" evidence="4"/>
<evidence type="ECO:0000256" key="3">
    <source>
        <dbReference type="ARBA" id="ARBA00007186"/>
    </source>
</evidence>
<dbReference type="AlphaFoldDB" id="A0A6A5WPB5"/>
<feature type="chain" id="PRO_5025577359" description="non-reducing end alpha-L-arabinofuranosidase" evidence="8">
    <location>
        <begin position="17"/>
        <end position="576"/>
    </location>
</feature>
<dbReference type="Gene3D" id="2.60.40.1180">
    <property type="entry name" value="Golgi alpha-mannosidase II"/>
    <property type="match status" value="1"/>
</dbReference>
<protein>
    <recommendedName>
        <fullName evidence="4">non-reducing end alpha-L-arabinofuranosidase</fullName>
        <ecNumber evidence="4">3.2.1.55</ecNumber>
    </recommendedName>
</protein>
<evidence type="ECO:0000256" key="2">
    <source>
        <dbReference type="ARBA" id="ARBA00004834"/>
    </source>
</evidence>
<evidence type="ECO:0000256" key="5">
    <source>
        <dbReference type="ARBA" id="ARBA00022729"/>
    </source>
</evidence>
<accession>A0A6A5WPB5</accession>
<dbReference type="GO" id="GO:0031222">
    <property type="term" value="P:arabinan catabolic process"/>
    <property type="evidence" value="ECO:0007669"/>
    <property type="project" value="UniProtKB-UniPathway"/>
</dbReference>
<organism evidence="10 11">
    <name type="scientific">Amniculicola lignicola CBS 123094</name>
    <dbReference type="NCBI Taxonomy" id="1392246"/>
    <lineage>
        <taxon>Eukaryota</taxon>
        <taxon>Fungi</taxon>
        <taxon>Dikarya</taxon>
        <taxon>Ascomycota</taxon>
        <taxon>Pezizomycotina</taxon>
        <taxon>Dothideomycetes</taxon>
        <taxon>Pleosporomycetidae</taxon>
        <taxon>Pleosporales</taxon>
        <taxon>Amniculicolaceae</taxon>
        <taxon>Amniculicola</taxon>
    </lineage>
</organism>